<dbReference type="EC" id="3.7.1.12" evidence="4"/>
<feature type="domain" description="Cobalamin biosynthesis central region" evidence="3">
    <location>
        <begin position="140"/>
        <end position="217"/>
    </location>
</feature>
<dbReference type="Proteomes" id="UP001466893">
    <property type="component" value="Chromosome"/>
</dbReference>
<dbReference type="Pfam" id="PF11761">
    <property type="entry name" value="CbiG_mid"/>
    <property type="match status" value="1"/>
</dbReference>
<proteinExistence type="predicted"/>
<evidence type="ECO:0000313" key="5">
    <source>
        <dbReference type="Proteomes" id="UP001466893"/>
    </source>
</evidence>
<name>A0ABZ3BEJ4_9ENTR</name>
<keyword evidence="5" id="KW-1185">Reference proteome</keyword>
<dbReference type="Pfam" id="PF11760">
    <property type="entry name" value="CbiG_N"/>
    <property type="match status" value="1"/>
</dbReference>
<dbReference type="RefSeq" id="WP_342324641.1">
    <property type="nucleotide sequence ID" value="NZ_CP151800.1"/>
</dbReference>
<feature type="domain" description="CobE/GbiG C-terminal" evidence="1">
    <location>
        <begin position="231"/>
        <end position="347"/>
    </location>
</feature>
<dbReference type="InterPro" id="IPR036518">
    <property type="entry name" value="CobE/GbiG_C_sf"/>
</dbReference>
<evidence type="ECO:0000259" key="2">
    <source>
        <dbReference type="Pfam" id="PF11760"/>
    </source>
</evidence>
<dbReference type="InterPro" id="IPR021745">
    <property type="entry name" value="CbiG_mid"/>
</dbReference>
<dbReference type="Pfam" id="PF01890">
    <property type="entry name" value="CbiG_C"/>
    <property type="match status" value="1"/>
</dbReference>
<dbReference type="InterPro" id="IPR052553">
    <property type="entry name" value="CbiG_hydrolase"/>
</dbReference>
<dbReference type="PANTHER" id="PTHR37477">
    <property type="entry name" value="COBALT-PRECORRIN-5A HYDROLASE"/>
    <property type="match status" value="1"/>
</dbReference>
<dbReference type="Gene3D" id="3.40.50.11220">
    <property type="match status" value="1"/>
</dbReference>
<dbReference type="InterPro" id="IPR038029">
    <property type="entry name" value="GbiG_N_sf"/>
</dbReference>
<keyword evidence="4" id="KW-0378">Hydrolase</keyword>
<evidence type="ECO:0000259" key="1">
    <source>
        <dbReference type="Pfam" id="PF01890"/>
    </source>
</evidence>
<dbReference type="NCBIfam" id="NF004463">
    <property type="entry name" value="PRK05788.1-1"/>
    <property type="match status" value="1"/>
</dbReference>
<reference evidence="4 5" key="1">
    <citation type="submission" date="2024-04" db="EMBL/GenBank/DDBJ databases">
        <title>Kosakonia calanthae sp. nov., a halophilic bacterium isolated from leaves of Calanthe tiplacata.</title>
        <authorList>
            <person name="Wu P."/>
        </authorList>
    </citation>
    <scope>NUCLEOTIDE SEQUENCE [LARGE SCALE GENOMIC DNA]</scope>
    <source>
        <strain evidence="4 5">BYX6</strain>
    </source>
</reference>
<accession>A0ABZ3BEJ4</accession>
<evidence type="ECO:0000313" key="4">
    <source>
        <dbReference type="EMBL" id="WZV99918.1"/>
    </source>
</evidence>
<dbReference type="PANTHER" id="PTHR37477:SF1">
    <property type="entry name" value="COBALT-PRECORRIN-5A HYDROLASE"/>
    <property type="match status" value="1"/>
</dbReference>
<sequence length="351" mass="37462">MNTVKPESIALFCLTPGGVALAGRLKQALPMTCFTSEKLLSDGFQAFEGGFAQTLREAFSHFSAVVFIGATGIAVRVIAPLVNDKFIDPAVIVIDERGQHVISLLSGHYGGANALARYLAGVLDADPVITTATDVNELAALDTLASQLDARMEDFRGAVKTINHMLVSGKRIGLWCEDAMRDELAGCDTRGFVAVDSLTALPDLDALVCITTQAQLPALALPVFKLVPKRVVAGIGCRRDTPFTLLAALLHRQLQAQALDPLALRAIGSITLKQDEKGLAQLAQSFRVPFEIFTADALRQHEHRFPASDFVRHTAGVGSVSGPAAWLMSQGQLVGETLREQGVTITLGVSH</sequence>
<dbReference type="GO" id="GO:0043779">
    <property type="term" value="F:cobalt-precorrin-5A acetaldehyde-lyase activity"/>
    <property type="evidence" value="ECO:0007669"/>
    <property type="project" value="UniProtKB-EC"/>
</dbReference>
<dbReference type="InterPro" id="IPR002750">
    <property type="entry name" value="CobE/GbiG_C"/>
</dbReference>
<dbReference type="EMBL" id="CP151800">
    <property type="protein sequence ID" value="WZV99918.1"/>
    <property type="molecule type" value="Genomic_DNA"/>
</dbReference>
<dbReference type="Gene3D" id="3.30.420.180">
    <property type="entry name" value="CobE/GbiG C-terminal domain"/>
    <property type="match status" value="1"/>
</dbReference>
<gene>
    <name evidence="4" type="primary">cbiG</name>
    <name evidence="4" type="ORF">AAEY27_08580</name>
</gene>
<protein>
    <submittedName>
        <fullName evidence="4">Cobalt-precorrin 5A hydrolase</fullName>
        <ecNumber evidence="4">3.7.1.12</ecNumber>
    </submittedName>
</protein>
<dbReference type="InterPro" id="IPR021744">
    <property type="entry name" value="CbiG_N"/>
</dbReference>
<dbReference type="SUPFAM" id="SSF159664">
    <property type="entry name" value="CobE/GbiG C-terminal domain-like"/>
    <property type="match status" value="1"/>
</dbReference>
<organism evidence="4 5">
    <name type="scientific">Kosakonia calanthes</name>
    <dbReference type="NCBI Taxonomy" id="3139408"/>
    <lineage>
        <taxon>Bacteria</taxon>
        <taxon>Pseudomonadati</taxon>
        <taxon>Pseudomonadota</taxon>
        <taxon>Gammaproteobacteria</taxon>
        <taxon>Enterobacterales</taxon>
        <taxon>Enterobacteriaceae</taxon>
        <taxon>Kosakonia</taxon>
    </lineage>
</organism>
<feature type="domain" description="Cobalamin synthesis G N-terminal" evidence="2">
    <location>
        <begin position="54"/>
        <end position="134"/>
    </location>
</feature>
<dbReference type="SUPFAM" id="SSF159672">
    <property type="entry name" value="CbiG N-terminal domain-like"/>
    <property type="match status" value="1"/>
</dbReference>
<evidence type="ECO:0000259" key="3">
    <source>
        <dbReference type="Pfam" id="PF11761"/>
    </source>
</evidence>